<feature type="domain" description="TF-B3" evidence="7">
    <location>
        <begin position="365"/>
        <end position="457"/>
    </location>
</feature>
<keyword evidence="9" id="KW-1185">Reference proteome</keyword>
<feature type="domain" description="TF-B3" evidence="7">
    <location>
        <begin position="131"/>
        <end position="207"/>
    </location>
</feature>
<feature type="compositionally biased region" description="Basic and acidic residues" evidence="6">
    <location>
        <begin position="103"/>
        <end position="113"/>
    </location>
</feature>
<dbReference type="OrthoDB" id="1666376at2759"/>
<dbReference type="InterPro" id="IPR003340">
    <property type="entry name" value="B3_DNA-bd"/>
</dbReference>
<evidence type="ECO:0000256" key="2">
    <source>
        <dbReference type="ARBA" id="ARBA00023015"/>
    </source>
</evidence>
<proteinExistence type="predicted"/>
<dbReference type="InterPro" id="IPR044837">
    <property type="entry name" value="REM16-like"/>
</dbReference>
<reference evidence="8" key="1">
    <citation type="submission" date="2017-07" db="EMBL/GenBank/DDBJ databases">
        <title>Taro Niue Genome Assembly and Annotation.</title>
        <authorList>
            <person name="Atibalentja N."/>
            <person name="Keating K."/>
            <person name="Fields C.J."/>
        </authorList>
    </citation>
    <scope>NUCLEOTIDE SEQUENCE</scope>
    <source>
        <strain evidence="8">Niue_2</strain>
        <tissue evidence="8">Leaf</tissue>
    </source>
</reference>
<dbReference type="EMBL" id="NMUH01004191">
    <property type="protein sequence ID" value="MQM08711.1"/>
    <property type="molecule type" value="Genomic_DNA"/>
</dbReference>
<gene>
    <name evidence="8" type="ORF">Taro_041567</name>
</gene>
<dbReference type="SUPFAM" id="SSF101936">
    <property type="entry name" value="DNA-binding pseudobarrel domain"/>
    <property type="match status" value="2"/>
</dbReference>
<evidence type="ECO:0000259" key="7">
    <source>
        <dbReference type="PROSITE" id="PS50863"/>
    </source>
</evidence>
<dbReference type="PANTHER" id="PTHR31391:SF106">
    <property type="entry name" value="B3 DOMAIN-CONTAINING PROTEIN OS01G0723500"/>
    <property type="match status" value="1"/>
</dbReference>
<dbReference type="PROSITE" id="PS50863">
    <property type="entry name" value="B3"/>
    <property type="match status" value="2"/>
</dbReference>
<sequence>MRVPHAEAPALLHQNGSRSRRWLAAPGSPAGPRTMGMCFGRESPLHRLPTKLNCELGGLGYFSLPQVQRQFSCGCSLGSSSGWPAENSIGEVTAGSCLRVGGAREDHGQKESGTEATPLRQGPAGRLLPAIPPKFEKNFYGEHVAKAILEGPTGGIWPVELQRTSEGIYLSQGWQNFVEGNTLQGLELLLFRYEGSMHFNVSVFHTSACERGCLLTDEGSETCKTKGLRKRGRPRKYPRKFGRHVRAERMIRSEEPNSRNSSGCLPSPQIDVEIKVEEGELPIATIGLLPSLPGTFGSSPGALAITRRGHRPTSGEGSRTAAPSKRSPRRRTVTGYLSKRRPVSLYERERAYEAAQSFTSTFPFFISCMKVSSVYKVFLLMVPSSFAKAHLPRSRIDLLLEDPAGRAWPVRYIPDGESKLSGGWIAFAYGNNLEEGDLCVFELVRPLELRVHIFRVVEEITPLVRTCWPCSS</sequence>
<feature type="region of interest" description="Disordered" evidence="6">
    <location>
        <begin position="305"/>
        <end position="331"/>
    </location>
</feature>
<keyword evidence="4" id="KW-0804">Transcription</keyword>
<evidence type="ECO:0000256" key="6">
    <source>
        <dbReference type="SAM" id="MobiDB-lite"/>
    </source>
</evidence>
<dbReference type="Pfam" id="PF02362">
    <property type="entry name" value="B3"/>
    <property type="match status" value="2"/>
</dbReference>
<protein>
    <recommendedName>
        <fullName evidence="7">TF-B3 domain-containing protein</fullName>
    </recommendedName>
</protein>
<dbReference type="InterPro" id="IPR015300">
    <property type="entry name" value="DNA-bd_pseudobarrel_sf"/>
</dbReference>
<dbReference type="AlphaFoldDB" id="A0A843WTY3"/>
<dbReference type="SMART" id="SM01019">
    <property type="entry name" value="B3"/>
    <property type="match status" value="2"/>
</dbReference>
<evidence type="ECO:0000256" key="5">
    <source>
        <dbReference type="ARBA" id="ARBA00023242"/>
    </source>
</evidence>
<feature type="region of interest" description="Disordered" evidence="6">
    <location>
        <begin position="1"/>
        <end position="31"/>
    </location>
</feature>
<comment type="caution">
    <text evidence="8">The sequence shown here is derived from an EMBL/GenBank/DDBJ whole genome shotgun (WGS) entry which is preliminary data.</text>
</comment>
<evidence type="ECO:0000256" key="1">
    <source>
        <dbReference type="ARBA" id="ARBA00004123"/>
    </source>
</evidence>
<organism evidence="8 9">
    <name type="scientific">Colocasia esculenta</name>
    <name type="common">Wild taro</name>
    <name type="synonym">Arum esculentum</name>
    <dbReference type="NCBI Taxonomy" id="4460"/>
    <lineage>
        <taxon>Eukaryota</taxon>
        <taxon>Viridiplantae</taxon>
        <taxon>Streptophyta</taxon>
        <taxon>Embryophyta</taxon>
        <taxon>Tracheophyta</taxon>
        <taxon>Spermatophyta</taxon>
        <taxon>Magnoliopsida</taxon>
        <taxon>Liliopsida</taxon>
        <taxon>Araceae</taxon>
        <taxon>Aroideae</taxon>
        <taxon>Colocasieae</taxon>
        <taxon>Colocasia</taxon>
    </lineage>
</organism>
<dbReference type="GO" id="GO:0005634">
    <property type="term" value="C:nucleus"/>
    <property type="evidence" value="ECO:0007669"/>
    <property type="project" value="UniProtKB-SubCell"/>
</dbReference>
<evidence type="ECO:0000313" key="9">
    <source>
        <dbReference type="Proteomes" id="UP000652761"/>
    </source>
</evidence>
<dbReference type="PANTHER" id="PTHR31391">
    <property type="entry name" value="B3 DOMAIN-CONTAINING PROTEIN OS11G0197600-RELATED"/>
    <property type="match status" value="1"/>
</dbReference>
<keyword evidence="3" id="KW-0238">DNA-binding</keyword>
<evidence type="ECO:0000256" key="4">
    <source>
        <dbReference type="ARBA" id="ARBA00023163"/>
    </source>
</evidence>
<evidence type="ECO:0000313" key="8">
    <source>
        <dbReference type="EMBL" id="MQM08711.1"/>
    </source>
</evidence>
<name>A0A843WTY3_COLES</name>
<feature type="region of interest" description="Disordered" evidence="6">
    <location>
        <begin position="103"/>
        <end position="126"/>
    </location>
</feature>
<dbReference type="CDD" id="cd10017">
    <property type="entry name" value="B3_DNA"/>
    <property type="match status" value="2"/>
</dbReference>
<evidence type="ECO:0000256" key="3">
    <source>
        <dbReference type="ARBA" id="ARBA00023125"/>
    </source>
</evidence>
<dbReference type="Proteomes" id="UP000652761">
    <property type="component" value="Unassembled WGS sequence"/>
</dbReference>
<keyword evidence="2" id="KW-0805">Transcription regulation</keyword>
<accession>A0A843WTY3</accession>
<dbReference type="Gene3D" id="2.40.330.10">
    <property type="entry name" value="DNA-binding pseudobarrel domain"/>
    <property type="match status" value="2"/>
</dbReference>
<comment type="subcellular location">
    <subcellularLocation>
        <location evidence="1">Nucleus</location>
    </subcellularLocation>
</comment>
<keyword evidence="5" id="KW-0539">Nucleus</keyword>
<dbReference type="GO" id="GO:0003677">
    <property type="term" value="F:DNA binding"/>
    <property type="evidence" value="ECO:0007669"/>
    <property type="project" value="UniProtKB-KW"/>
</dbReference>